<proteinExistence type="predicted"/>
<dbReference type="RefSeq" id="WP_150098792.1">
    <property type="nucleotide sequence ID" value="NZ_VWPL01000046.1"/>
</dbReference>
<dbReference type="InterPro" id="IPR026870">
    <property type="entry name" value="Zinc_ribbon_dom"/>
</dbReference>
<dbReference type="Pfam" id="PF13240">
    <property type="entry name" value="Zn_Ribbon_1"/>
    <property type="match status" value="1"/>
</dbReference>
<reference evidence="2 3" key="1">
    <citation type="submission" date="2019-09" db="EMBL/GenBank/DDBJ databases">
        <title>Draft Whole-Genome sequence of Blastochloris sulfoviridis DSM 729.</title>
        <authorList>
            <person name="Meyer T.E."/>
            <person name="Kyndt J.A."/>
        </authorList>
    </citation>
    <scope>NUCLEOTIDE SEQUENCE [LARGE SCALE GENOMIC DNA]</scope>
    <source>
        <strain evidence="2 3">DSM 729</strain>
    </source>
</reference>
<comment type="caution">
    <text evidence="2">The sequence shown here is derived from an EMBL/GenBank/DDBJ whole genome shotgun (WGS) entry which is preliminary data.</text>
</comment>
<sequence>MGEMTKLDSAALDRAVRARQLPAAVRAALADPLARISAVTVARDGGRRLDCYAVAGESGLAALTPGDNGDSAVSFPIEAKAIEALLGDTLGLDQPLAELGHSRELDIAALWALAALVDAHRQRQLESLLARTASPPPGVDDDLVLLRALDGATLADPRWLSSLLNGFMGPADATEARLRSGLEALEHGGLIGRDANGLWAPQSGFIAAFANLEVPMAGAQLVIERRSAGGVDRVVLAFVRTLAALWILQSRGPRVLLRSAGGADARAIIHDAIEIAIAPPSVPQPGAPMPPPAKRFCHHCGTPAAASDRFCGHCGTRLV</sequence>
<evidence type="ECO:0000313" key="3">
    <source>
        <dbReference type="Proteomes" id="UP000323886"/>
    </source>
</evidence>
<evidence type="ECO:0000313" key="2">
    <source>
        <dbReference type="EMBL" id="KAA5595976.1"/>
    </source>
</evidence>
<keyword evidence="3" id="KW-1185">Reference proteome</keyword>
<dbReference type="Proteomes" id="UP000323886">
    <property type="component" value="Unassembled WGS sequence"/>
</dbReference>
<protein>
    <recommendedName>
        <fullName evidence="1">Zinc-ribbon domain-containing protein</fullName>
    </recommendedName>
</protein>
<organism evidence="2 3">
    <name type="scientific">Blastochloris sulfoviridis</name>
    <dbReference type="NCBI Taxonomy" id="50712"/>
    <lineage>
        <taxon>Bacteria</taxon>
        <taxon>Pseudomonadati</taxon>
        <taxon>Pseudomonadota</taxon>
        <taxon>Alphaproteobacteria</taxon>
        <taxon>Hyphomicrobiales</taxon>
        <taxon>Blastochloridaceae</taxon>
        <taxon>Blastochloris</taxon>
    </lineage>
</organism>
<evidence type="ECO:0000259" key="1">
    <source>
        <dbReference type="Pfam" id="PF13240"/>
    </source>
</evidence>
<dbReference type="AlphaFoldDB" id="A0A5M6HJE1"/>
<name>A0A5M6HJE1_9HYPH</name>
<gene>
    <name evidence="2" type="ORF">F1193_15925</name>
</gene>
<dbReference type="EMBL" id="VWPL01000046">
    <property type="protein sequence ID" value="KAA5595976.1"/>
    <property type="molecule type" value="Genomic_DNA"/>
</dbReference>
<feature type="domain" description="Zinc-ribbon" evidence="1">
    <location>
        <begin position="296"/>
        <end position="318"/>
    </location>
</feature>
<accession>A0A5M6HJE1</accession>